<keyword evidence="1" id="KW-1133">Transmembrane helix</keyword>
<evidence type="ECO:0000313" key="2">
    <source>
        <dbReference type="EMBL" id="PAD71337.1"/>
    </source>
</evidence>
<sequence>MEPISKLFAVFLIISLMIMYPLYQAAERHDDQMQTVVHLTVTEFVDAVRTKGYISPQMYLEFNEKLGATGNLYDVKMEHRHKKYNPVYADPANPATFQNRFDTYYEGFYTDDIMRVLFPEANIPNDSDSRKYKLTESDFFKVSVVSKNRTLSTILKDFILVGNSGDTPRIVMRYGGMVLNEDH</sequence>
<dbReference type="OrthoDB" id="2082320at2"/>
<dbReference type="AlphaFoldDB" id="A0A268EDZ4"/>
<evidence type="ECO:0000313" key="3">
    <source>
        <dbReference type="Proteomes" id="UP000215596"/>
    </source>
</evidence>
<protein>
    <submittedName>
        <fullName evidence="2">Uncharacterized protein</fullName>
    </submittedName>
</protein>
<feature type="transmembrane region" description="Helical" evidence="1">
    <location>
        <begin position="6"/>
        <end position="23"/>
    </location>
</feature>
<gene>
    <name evidence="2" type="ORF">CHH67_24645</name>
</gene>
<evidence type="ECO:0000256" key="1">
    <source>
        <dbReference type="SAM" id="Phobius"/>
    </source>
</evidence>
<organism evidence="2 3">
    <name type="scientific">Paenibacillus campinasensis</name>
    <dbReference type="NCBI Taxonomy" id="66347"/>
    <lineage>
        <taxon>Bacteria</taxon>
        <taxon>Bacillati</taxon>
        <taxon>Bacillota</taxon>
        <taxon>Bacilli</taxon>
        <taxon>Bacillales</taxon>
        <taxon>Paenibacillaceae</taxon>
        <taxon>Paenibacillus</taxon>
    </lineage>
</organism>
<keyword evidence="1" id="KW-0472">Membrane</keyword>
<reference evidence="2 3" key="1">
    <citation type="submission" date="2017-07" db="EMBL/GenBank/DDBJ databases">
        <title>Isolation and whole genome analysis of endospore-forming bacteria from heroin.</title>
        <authorList>
            <person name="Kalinowski J."/>
            <person name="Ahrens B."/>
            <person name="Al-Dilaimi A."/>
            <person name="Winkler A."/>
            <person name="Wibberg D."/>
            <person name="Schleenbecker U."/>
            <person name="Ruckert C."/>
            <person name="Wolfel R."/>
            <person name="Grass G."/>
        </authorList>
    </citation>
    <scope>NUCLEOTIDE SEQUENCE [LARGE SCALE GENOMIC DNA]</scope>
    <source>
        <strain evidence="2 3">7537-G1</strain>
    </source>
</reference>
<proteinExistence type="predicted"/>
<dbReference type="EMBL" id="NPBY01000108">
    <property type="protein sequence ID" value="PAD71337.1"/>
    <property type="molecule type" value="Genomic_DNA"/>
</dbReference>
<comment type="caution">
    <text evidence="2">The sequence shown here is derived from an EMBL/GenBank/DDBJ whole genome shotgun (WGS) entry which is preliminary data.</text>
</comment>
<name>A0A268EDZ4_9BACL</name>
<dbReference type="Proteomes" id="UP000215596">
    <property type="component" value="Unassembled WGS sequence"/>
</dbReference>
<accession>A0A268EDZ4</accession>
<dbReference type="RefSeq" id="WP_095268017.1">
    <property type="nucleotide sequence ID" value="NZ_NPBY01000108.1"/>
</dbReference>
<keyword evidence="1" id="KW-0812">Transmembrane</keyword>